<feature type="region of interest" description="Disordered" evidence="1">
    <location>
        <begin position="169"/>
        <end position="190"/>
    </location>
</feature>
<accession>A0AAV6UEZ3</accession>
<evidence type="ECO:0000313" key="3">
    <source>
        <dbReference type="Proteomes" id="UP000827092"/>
    </source>
</evidence>
<feature type="region of interest" description="Disordered" evidence="1">
    <location>
        <begin position="1"/>
        <end position="51"/>
    </location>
</feature>
<keyword evidence="3" id="KW-1185">Reference proteome</keyword>
<sequence>MIPPHQLANSPRQQKSNIQPKKNHGKKSNIEKNPAAEDHGSNDVKSSVSRKEAHTSRYTMFVIITIIPTLFNFYPHYTDDLYNRNPTPHPHTHVNHIIALTSTFPHTKKSPTPTFDTVTPTGSLAYLQQPPLQPFQLTQPLNSSQFLLFLSWPSFCGKRARIANEAITGPLEEGGSPTQPGPLGFFLSSN</sequence>
<dbReference type="AlphaFoldDB" id="A0AAV6UEZ3"/>
<protein>
    <recommendedName>
        <fullName evidence="4">Transmembrane protein</fullName>
    </recommendedName>
</protein>
<reference evidence="2 3" key="1">
    <citation type="journal article" date="2022" name="Nat. Ecol. Evol.">
        <title>A masculinizing supergene underlies an exaggerated male reproductive morph in a spider.</title>
        <authorList>
            <person name="Hendrickx F."/>
            <person name="De Corte Z."/>
            <person name="Sonet G."/>
            <person name="Van Belleghem S.M."/>
            <person name="Kostlbacher S."/>
            <person name="Vangestel C."/>
        </authorList>
    </citation>
    <scope>NUCLEOTIDE SEQUENCE [LARGE SCALE GENOMIC DNA]</scope>
    <source>
        <strain evidence="2">W744_W776</strain>
    </source>
</reference>
<gene>
    <name evidence="2" type="ORF">JTE90_000070</name>
</gene>
<dbReference type="Proteomes" id="UP000827092">
    <property type="component" value="Unassembled WGS sequence"/>
</dbReference>
<feature type="compositionally biased region" description="Basic and acidic residues" evidence="1">
    <location>
        <begin position="28"/>
        <end position="42"/>
    </location>
</feature>
<proteinExistence type="predicted"/>
<feature type="compositionally biased region" description="Polar residues" evidence="1">
    <location>
        <begin position="7"/>
        <end position="20"/>
    </location>
</feature>
<organism evidence="2 3">
    <name type="scientific">Oedothorax gibbosus</name>
    <dbReference type="NCBI Taxonomy" id="931172"/>
    <lineage>
        <taxon>Eukaryota</taxon>
        <taxon>Metazoa</taxon>
        <taxon>Ecdysozoa</taxon>
        <taxon>Arthropoda</taxon>
        <taxon>Chelicerata</taxon>
        <taxon>Arachnida</taxon>
        <taxon>Araneae</taxon>
        <taxon>Araneomorphae</taxon>
        <taxon>Entelegynae</taxon>
        <taxon>Araneoidea</taxon>
        <taxon>Linyphiidae</taxon>
        <taxon>Erigoninae</taxon>
        <taxon>Oedothorax</taxon>
    </lineage>
</organism>
<comment type="caution">
    <text evidence="2">The sequence shown here is derived from an EMBL/GenBank/DDBJ whole genome shotgun (WGS) entry which is preliminary data.</text>
</comment>
<dbReference type="EMBL" id="JAFNEN010000475">
    <property type="protein sequence ID" value="KAG8182216.1"/>
    <property type="molecule type" value="Genomic_DNA"/>
</dbReference>
<evidence type="ECO:0000313" key="2">
    <source>
        <dbReference type="EMBL" id="KAG8182216.1"/>
    </source>
</evidence>
<evidence type="ECO:0000256" key="1">
    <source>
        <dbReference type="SAM" id="MobiDB-lite"/>
    </source>
</evidence>
<name>A0AAV6UEZ3_9ARAC</name>
<evidence type="ECO:0008006" key="4">
    <source>
        <dbReference type="Google" id="ProtNLM"/>
    </source>
</evidence>